<sequence>MRRLEGIVGSHFERFAWQEELTLDWQPI</sequence>
<organism evidence="1 2">
    <name type="scientific">Ectopseudomonas oleovorans</name>
    <name type="common">Pseudomonas oleovorans</name>
    <dbReference type="NCBI Taxonomy" id="301"/>
    <lineage>
        <taxon>Bacteria</taxon>
        <taxon>Pseudomonadati</taxon>
        <taxon>Pseudomonadota</taxon>
        <taxon>Gammaproteobacteria</taxon>
        <taxon>Pseudomonadales</taxon>
        <taxon>Pseudomonadaceae</taxon>
        <taxon>Ectopseudomonas</taxon>
    </lineage>
</organism>
<dbReference type="RefSeq" id="WP_242408922.1">
    <property type="nucleotide sequence ID" value="NZ_CAURUH010000025.1"/>
</dbReference>
<evidence type="ECO:0000313" key="1">
    <source>
        <dbReference type="EMBL" id="MDH1339964.1"/>
    </source>
</evidence>
<evidence type="ECO:0000313" key="2">
    <source>
        <dbReference type="Proteomes" id="UP001161697"/>
    </source>
</evidence>
<dbReference type="Gene3D" id="3.30.310.50">
    <property type="entry name" value="Alpha-D-phosphohexomutase, C-terminal domain"/>
    <property type="match status" value="1"/>
</dbReference>
<protein>
    <submittedName>
        <fullName evidence="1">DUF2218 domain-containing protein</fullName>
    </submittedName>
</protein>
<comment type="caution">
    <text evidence="1">The sequence shown here is derived from an EMBL/GenBank/DDBJ whole genome shotgun (WGS) entry which is preliminary data.</text>
</comment>
<dbReference type="Proteomes" id="UP001161697">
    <property type="component" value="Unassembled WGS sequence"/>
</dbReference>
<reference evidence="1" key="1">
    <citation type="submission" date="2022-09" db="EMBL/GenBank/DDBJ databases">
        <title>Intensive care unit water sources are persistently colonized with multi-drug resistant bacteria and are the site of extensive horizontal gene transfer of antibiotic resistance genes.</title>
        <authorList>
            <person name="Diorio-Toth L."/>
        </authorList>
    </citation>
    <scope>NUCLEOTIDE SEQUENCE</scope>
    <source>
        <strain evidence="1">GD03704</strain>
    </source>
</reference>
<name>A0AA42TYX7_ECTOL</name>
<dbReference type="EMBL" id="JAOCJE010000001">
    <property type="protein sequence ID" value="MDH1339964.1"/>
    <property type="molecule type" value="Genomic_DNA"/>
</dbReference>
<proteinExistence type="predicted"/>
<gene>
    <name evidence="1" type="ORF">N5J11_12110</name>
</gene>
<dbReference type="AlphaFoldDB" id="A0AA42TYX7"/>
<accession>A0AA42TYX7</accession>